<dbReference type="EMBL" id="CP000504">
    <property type="protein sequence ID" value="ABL88735.1"/>
    <property type="molecule type" value="Genomic_DNA"/>
</dbReference>
<reference evidence="1" key="1">
    <citation type="submission" date="2006-12" db="EMBL/GenBank/DDBJ databases">
        <title>Complete sequence of Pyrobaculum islandicum DSM 4184.</title>
        <authorList>
            <person name="Copeland A."/>
            <person name="Lucas S."/>
            <person name="Lapidus A."/>
            <person name="Barry K."/>
            <person name="Detter J.C."/>
            <person name="Glavina del Rio T."/>
            <person name="Dalin E."/>
            <person name="Tice H."/>
            <person name="Pitluck S."/>
            <person name="Meincke L."/>
            <person name="Brettin T."/>
            <person name="Bruce D."/>
            <person name="Han C."/>
            <person name="Tapia R."/>
            <person name="Gilna P."/>
            <person name="Schmutz J."/>
            <person name="Larimer F."/>
            <person name="Land M."/>
            <person name="Hauser L."/>
            <person name="Kyrpides N."/>
            <person name="Mikhailova N."/>
            <person name="Cozen A.E."/>
            <person name="Fitz-Gibbon S.T."/>
            <person name="House C.H."/>
            <person name="Saltikov C."/>
            <person name="Lowe T."/>
            <person name="Richardson P."/>
        </authorList>
    </citation>
    <scope>NUCLEOTIDE SEQUENCE [LARGE SCALE GENOMIC DNA]</scope>
    <source>
        <strain evidence="1">DSM 4184</strain>
    </source>
</reference>
<dbReference type="eggNOG" id="arCOG05508">
    <property type="taxonomic scope" value="Archaea"/>
</dbReference>
<dbReference type="Proteomes" id="UP000002595">
    <property type="component" value="Chromosome"/>
</dbReference>
<name>A1RUV3_PYRIL</name>
<keyword evidence="2" id="KW-1185">Reference proteome</keyword>
<protein>
    <submittedName>
        <fullName evidence="1">Uncharacterized protein</fullName>
    </submittedName>
</protein>
<evidence type="ECO:0000313" key="2">
    <source>
        <dbReference type="Proteomes" id="UP000002595"/>
    </source>
</evidence>
<proteinExistence type="predicted"/>
<gene>
    <name evidence="1" type="ordered locus">Pisl_1581</name>
</gene>
<dbReference type="GeneID" id="4617956"/>
<evidence type="ECO:0000313" key="1">
    <source>
        <dbReference type="EMBL" id="ABL88735.1"/>
    </source>
</evidence>
<dbReference type="OrthoDB" id="28217at2157"/>
<dbReference type="STRING" id="384616.Pisl_1581"/>
<sequence length="189" mass="21533">MAKVRKAYVQGLLQRRVKYRIDLTEPVTIKQWLSERLCQLKTFLEEEWNAVMCLSETPPSLGLLLIEWHGGHILADVSICAPISHPNPPPLAIEVAVKRIDVCVEPIAPMSPPVEYVKLYTPGVKMLGRITLRQRYAVIKHRGLLFATEVIYTPDVRGGVELKLARYKCSSYDFGKALRKLKAILYSRY</sequence>
<dbReference type="RefSeq" id="WP_011763310.1">
    <property type="nucleotide sequence ID" value="NC_008701.1"/>
</dbReference>
<dbReference type="KEGG" id="pis:Pisl_1581"/>
<accession>A1RUV3</accession>
<dbReference type="AlphaFoldDB" id="A1RUV3"/>
<organism evidence="1 2">
    <name type="scientific">Pyrobaculum islandicum (strain DSM 4184 / JCM 9189 / GEO3)</name>
    <dbReference type="NCBI Taxonomy" id="384616"/>
    <lineage>
        <taxon>Archaea</taxon>
        <taxon>Thermoproteota</taxon>
        <taxon>Thermoprotei</taxon>
        <taxon>Thermoproteales</taxon>
        <taxon>Thermoproteaceae</taxon>
        <taxon>Pyrobaculum</taxon>
    </lineage>
</organism>
<dbReference type="HOGENOM" id="CLU_1412411_0_0_2"/>